<name>A0A812UWH9_9DINO</name>
<feature type="compositionally biased region" description="Low complexity" evidence="1">
    <location>
        <begin position="32"/>
        <end position="59"/>
    </location>
</feature>
<feature type="compositionally biased region" description="Low complexity" evidence="1">
    <location>
        <begin position="12"/>
        <end position="21"/>
    </location>
</feature>
<protein>
    <submittedName>
        <fullName evidence="2">Uncharacterized protein</fullName>
    </submittedName>
</protein>
<feature type="region of interest" description="Disordered" evidence="1">
    <location>
        <begin position="1"/>
        <end position="95"/>
    </location>
</feature>
<comment type="caution">
    <text evidence="2">The sequence shown here is derived from an EMBL/GenBank/DDBJ whole genome shotgun (WGS) entry which is preliminary data.</text>
</comment>
<reference evidence="2" key="1">
    <citation type="submission" date="2021-02" db="EMBL/GenBank/DDBJ databases">
        <authorList>
            <person name="Dougan E. K."/>
            <person name="Rhodes N."/>
            <person name="Thang M."/>
            <person name="Chan C."/>
        </authorList>
    </citation>
    <scope>NUCLEOTIDE SEQUENCE</scope>
</reference>
<dbReference type="Proteomes" id="UP000604046">
    <property type="component" value="Unassembled WGS sequence"/>
</dbReference>
<dbReference type="AlphaFoldDB" id="A0A812UWH9"/>
<evidence type="ECO:0000313" key="3">
    <source>
        <dbReference type="Proteomes" id="UP000604046"/>
    </source>
</evidence>
<dbReference type="EMBL" id="CAJNDS010002746">
    <property type="protein sequence ID" value="CAE7582470.1"/>
    <property type="molecule type" value="Genomic_DNA"/>
</dbReference>
<evidence type="ECO:0000256" key="1">
    <source>
        <dbReference type="SAM" id="MobiDB-lite"/>
    </source>
</evidence>
<sequence>MDVDGANQEADPSAATAGGTVPPAPAAPIPTPQQAAAPPSPAPAAARVPTPQSPQQQAPVPTPAPSTAPTGAPKAAEAKADGQGNRTSIGQGHDSDWLLDVTGSVPQIKVVNTATGNKRIPKKSLVRFEAVGPFGHSATRFYSSRFASTVVDVAKNKRIMTMKEMIEDYNINTVHGYKSFPQGKSPGKLELDGLPWYLTDLSENCQRHH</sequence>
<evidence type="ECO:0000313" key="2">
    <source>
        <dbReference type="EMBL" id="CAE7582470.1"/>
    </source>
</evidence>
<keyword evidence="3" id="KW-1185">Reference proteome</keyword>
<accession>A0A812UWH9</accession>
<organism evidence="2 3">
    <name type="scientific">Symbiodinium natans</name>
    <dbReference type="NCBI Taxonomy" id="878477"/>
    <lineage>
        <taxon>Eukaryota</taxon>
        <taxon>Sar</taxon>
        <taxon>Alveolata</taxon>
        <taxon>Dinophyceae</taxon>
        <taxon>Suessiales</taxon>
        <taxon>Symbiodiniaceae</taxon>
        <taxon>Symbiodinium</taxon>
    </lineage>
</organism>
<proteinExistence type="predicted"/>
<gene>
    <name evidence="2" type="ORF">SNAT2548_LOCUS33228</name>
</gene>
<feature type="compositionally biased region" description="Pro residues" evidence="1">
    <location>
        <begin position="22"/>
        <end position="31"/>
    </location>
</feature>